<dbReference type="Proteomes" id="UP000826195">
    <property type="component" value="Unassembled WGS sequence"/>
</dbReference>
<reference evidence="1 2" key="1">
    <citation type="journal article" date="2021" name="J. Hered.">
        <title>A chromosome-level genome assembly of the parasitoid wasp, Cotesia glomerata (Hymenoptera: Braconidae).</title>
        <authorList>
            <person name="Pinto B.J."/>
            <person name="Weis J.J."/>
            <person name="Gamble T."/>
            <person name="Ode P.J."/>
            <person name="Paul R."/>
            <person name="Zaspel J.M."/>
        </authorList>
    </citation>
    <scope>NUCLEOTIDE SEQUENCE [LARGE SCALE GENOMIC DNA]</scope>
    <source>
        <strain evidence="1">CgM1</strain>
    </source>
</reference>
<name>A0AAV7I312_COTGL</name>
<keyword evidence="2" id="KW-1185">Reference proteome</keyword>
<sequence length="159" mass="17959">SKCINCGGSHRSLDRACPKVREANEISEIIAYDNLMYMQAKKLYEAKGRVPASAPDMTLLNFPPLKQNLLSGQRPPLNQSFMGSSNTAETVIVQLKKTRETEITPPSEMSNKAVHYFLEMINNISNQETLWQRIWKVLSLHITQVQPQAQIQTQNGSRS</sequence>
<organism evidence="1 2">
    <name type="scientific">Cotesia glomerata</name>
    <name type="common">Lepidopteran parasitic wasp</name>
    <name type="synonym">Apanteles glomeratus</name>
    <dbReference type="NCBI Taxonomy" id="32391"/>
    <lineage>
        <taxon>Eukaryota</taxon>
        <taxon>Metazoa</taxon>
        <taxon>Ecdysozoa</taxon>
        <taxon>Arthropoda</taxon>
        <taxon>Hexapoda</taxon>
        <taxon>Insecta</taxon>
        <taxon>Pterygota</taxon>
        <taxon>Neoptera</taxon>
        <taxon>Endopterygota</taxon>
        <taxon>Hymenoptera</taxon>
        <taxon>Apocrita</taxon>
        <taxon>Ichneumonoidea</taxon>
        <taxon>Braconidae</taxon>
        <taxon>Microgastrinae</taxon>
        <taxon>Cotesia</taxon>
    </lineage>
</organism>
<evidence type="ECO:0000313" key="2">
    <source>
        <dbReference type="Proteomes" id="UP000826195"/>
    </source>
</evidence>
<dbReference type="AlphaFoldDB" id="A0AAV7I312"/>
<evidence type="ECO:0000313" key="1">
    <source>
        <dbReference type="EMBL" id="KAH0552562.1"/>
    </source>
</evidence>
<feature type="non-terminal residue" evidence="1">
    <location>
        <position position="1"/>
    </location>
</feature>
<proteinExistence type="predicted"/>
<comment type="caution">
    <text evidence="1">The sequence shown here is derived from an EMBL/GenBank/DDBJ whole genome shotgun (WGS) entry which is preliminary data.</text>
</comment>
<protein>
    <submittedName>
        <fullName evidence="1">Uncharacterized protein</fullName>
    </submittedName>
</protein>
<dbReference type="EMBL" id="JAHXZJ010001492">
    <property type="protein sequence ID" value="KAH0552562.1"/>
    <property type="molecule type" value="Genomic_DNA"/>
</dbReference>
<gene>
    <name evidence="1" type="ORF">KQX54_012577</name>
</gene>
<accession>A0AAV7I312</accession>